<protein>
    <submittedName>
        <fullName evidence="1">Uncharacterized protein</fullName>
    </submittedName>
</protein>
<reference evidence="1" key="1">
    <citation type="submission" date="2022-04" db="EMBL/GenBank/DDBJ databases">
        <title>Genome of the entomopathogenic fungus Entomophthora muscae.</title>
        <authorList>
            <person name="Elya C."/>
            <person name="Lovett B.R."/>
            <person name="Lee E."/>
            <person name="Macias A.M."/>
            <person name="Hajek A.E."/>
            <person name="De Bivort B.L."/>
            <person name="Kasson M.T."/>
            <person name="De Fine Licht H.H."/>
            <person name="Stajich J.E."/>
        </authorList>
    </citation>
    <scope>NUCLEOTIDE SEQUENCE</scope>
    <source>
        <strain evidence="1">Berkeley</strain>
    </source>
</reference>
<evidence type="ECO:0000313" key="1">
    <source>
        <dbReference type="EMBL" id="KAJ9064198.1"/>
    </source>
</evidence>
<sequence>MFALKFFFALVNLIVCVFGDGTIAELAKIMADTPDGLMRLHEYIGIIGGRNQVGIVGRDQKRLHPPRRDYGFTKEDVEYYLEHSLLAQCSQRMITSGLCFCKGKFYEANAYGDSDMESRSVVAVDLRNKLIVVSYRLSVTDKNWNTNDEIQLVNYPTKNGKEKVHRGHYNYFQSVKNDTEAQALVLLKNHLYKNFTLHVTGYSLGGSVTGISMPSWISFLKKHGLKNKARFFCYSNPRPGNLAYARYLETLGSPIIRYAKKGDIVPHLPDMYMGDFSQVGLEFYDPGTMPFGPNILKKCSRSIVQDVSCGLGDSDFAVFHHLTPFNRPLPLAPLC</sequence>
<gene>
    <name evidence="1" type="ORF">DSO57_1032953</name>
</gene>
<comment type="caution">
    <text evidence="1">The sequence shown here is derived from an EMBL/GenBank/DDBJ whole genome shotgun (WGS) entry which is preliminary data.</text>
</comment>
<evidence type="ECO:0000313" key="2">
    <source>
        <dbReference type="Proteomes" id="UP001165960"/>
    </source>
</evidence>
<organism evidence="1 2">
    <name type="scientific">Entomophthora muscae</name>
    <dbReference type="NCBI Taxonomy" id="34485"/>
    <lineage>
        <taxon>Eukaryota</taxon>
        <taxon>Fungi</taxon>
        <taxon>Fungi incertae sedis</taxon>
        <taxon>Zoopagomycota</taxon>
        <taxon>Entomophthoromycotina</taxon>
        <taxon>Entomophthoromycetes</taxon>
        <taxon>Entomophthorales</taxon>
        <taxon>Entomophthoraceae</taxon>
        <taxon>Entomophthora</taxon>
    </lineage>
</organism>
<accession>A0ACC2SPI2</accession>
<name>A0ACC2SPI2_9FUNG</name>
<keyword evidence="2" id="KW-1185">Reference proteome</keyword>
<proteinExistence type="predicted"/>
<dbReference type="EMBL" id="QTSX02004513">
    <property type="protein sequence ID" value="KAJ9064198.1"/>
    <property type="molecule type" value="Genomic_DNA"/>
</dbReference>
<dbReference type="Proteomes" id="UP001165960">
    <property type="component" value="Unassembled WGS sequence"/>
</dbReference>